<proteinExistence type="predicted"/>
<feature type="region of interest" description="Disordered" evidence="3">
    <location>
        <begin position="441"/>
        <end position="461"/>
    </location>
</feature>
<evidence type="ECO:0000313" key="4">
    <source>
        <dbReference type="EMBL" id="KAK6321327.1"/>
    </source>
</evidence>
<evidence type="ECO:0000256" key="1">
    <source>
        <dbReference type="ARBA" id="ARBA00004123"/>
    </source>
</evidence>
<dbReference type="GO" id="GO:0003723">
    <property type="term" value="F:RNA binding"/>
    <property type="evidence" value="ECO:0007669"/>
    <property type="project" value="TreeGrafter"/>
</dbReference>
<dbReference type="EMBL" id="JAGTTL010000006">
    <property type="protein sequence ID" value="KAK6321327.1"/>
    <property type="molecule type" value="Genomic_DNA"/>
</dbReference>
<name>A0AAN8M8D9_9TELE</name>
<feature type="region of interest" description="Disordered" evidence="3">
    <location>
        <begin position="315"/>
        <end position="338"/>
    </location>
</feature>
<keyword evidence="5" id="KW-1185">Reference proteome</keyword>
<gene>
    <name evidence="4" type="ORF">J4Q44_G00083030</name>
</gene>
<comment type="caution">
    <text evidence="4">The sequence shown here is derived from an EMBL/GenBank/DDBJ whole genome shotgun (WGS) entry which is preliminary data.</text>
</comment>
<reference evidence="4 5" key="1">
    <citation type="submission" date="2021-04" db="EMBL/GenBank/DDBJ databases">
        <authorList>
            <person name="De Guttry C."/>
            <person name="Zahm M."/>
            <person name="Klopp C."/>
            <person name="Cabau C."/>
            <person name="Louis A."/>
            <person name="Berthelot C."/>
            <person name="Parey E."/>
            <person name="Roest Crollius H."/>
            <person name="Montfort J."/>
            <person name="Robinson-Rechavi M."/>
            <person name="Bucao C."/>
            <person name="Bouchez O."/>
            <person name="Gislard M."/>
            <person name="Lluch J."/>
            <person name="Milhes M."/>
            <person name="Lampietro C."/>
            <person name="Lopez Roques C."/>
            <person name="Donnadieu C."/>
            <person name="Braasch I."/>
            <person name="Desvignes T."/>
            <person name="Postlethwait J."/>
            <person name="Bobe J."/>
            <person name="Wedekind C."/>
            <person name="Guiguen Y."/>
        </authorList>
    </citation>
    <scope>NUCLEOTIDE SEQUENCE [LARGE SCALE GENOMIC DNA]</scope>
    <source>
        <strain evidence="4">Cs_M1</strain>
        <tissue evidence="4">Blood</tissue>
    </source>
</reference>
<evidence type="ECO:0000256" key="3">
    <source>
        <dbReference type="SAM" id="MobiDB-lite"/>
    </source>
</evidence>
<evidence type="ECO:0000313" key="5">
    <source>
        <dbReference type="Proteomes" id="UP001356427"/>
    </source>
</evidence>
<dbReference type="Proteomes" id="UP001356427">
    <property type="component" value="Unassembled WGS sequence"/>
</dbReference>
<dbReference type="AlphaFoldDB" id="A0AAN8M8D9"/>
<evidence type="ECO:0000256" key="2">
    <source>
        <dbReference type="ARBA" id="ARBA00023242"/>
    </source>
</evidence>
<dbReference type="PANTHER" id="PTHR13948">
    <property type="entry name" value="RNA-BINDING PROTEIN"/>
    <property type="match status" value="1"/>
</dbReference>
<accession>A0AAN8M8D9</accession>
<organism evidence="4 5">
    <name type="scientific">Coregonus suidteri</name>
    <dbReference type="NCBI Taxonomy" id="861788"/>
    <lineage>
        <taxon>Eukaryota</taxon>
        <taxon>Metazoa</taxon>
        <taxon>Chordata</taxon>
        <taxon>Craniata</taxon>
        <taxon>Vertebrata</taxon>
        <taxon>Euteleostomi</taxon>
        <taxon>Actinopterygii</taxon>
        <taxon>Neopterygii</taxon>
        <taxon>Teleostei</taxon>
        <taxon>Protacanthopterygii</taxon>
        <taxon>Salmoniformes</taxon>
        <taxon>Salmonidae</taxon>
        <taxon>Coregoninae</taxon>
        <taxon>Coregonus</taxon>
    </lineage>
</organism>
<dbReference type="GO" id="GO:0000398">
    <property type="term" value="P:mRNA splicing, via spliceosome"/>
    <property type="evidence" value="ECO:0007669"/>
    <property type="project" value="TreeGrafter"/>
</dbReference>
<comment type="subcellular location">
    <subcellularLocation>
        <location evidence="1">Nucleus</location>
    </subcellularLocation>
</comment>
<dbReference type="PANTHER" id="PTHR13948:SF3">
    <property type="entry name" value="FI21118P1"/>
    <property type="match status" value="1"/>
</dbReference>
<sequence>MSQTSGEMTQSGMKDWTETQSGIMTIAGVTRDTLTDMMSAEIETALSFACPLQLTTVFLQRGRKSDRSEDGYLSDGDYQEQDYKMELGEEESKAIMLRGLSLQIWAALEQLQGPQLVDIRLMKKRTSAPGVKALIATAAGVVMSQTAQVYQHHLLSQPAIQMHQLVRQIDVTPQAATSSLKTAATLAAPTGVAPFSDSICVRHRPTSLQQQKPHNSCRLQLRTGLFSSLIKQIIQGEEGQAQEQVFPAAKDLECWANSLNKQKKSFKSSFLGYVNELLCVLLLQHGGGFETQLVKNELVKKGEPETPAKSSLVAVYSGGSDPEEAADPDQGIGGDERSDKLTDWRKMTCLLCLRQFPSEDALLLVHQQLQTCRMASSKQDDTLIAESGWKYFGLFLALPSAHGVQLSFSISKTIQTIGCRAGGVGEKRYIELKYRDRAAERRDNYGVPEPPAPKKKKFYQT</sequence>
<protein>
    <submittedName>
        <fullName evidence="4">Uncharacterized protein</fullName>
    </submittedName>
</protein>
<keyword evidence="2" id="KW-0539">Nucleus</keyword>
<dbReference type="GO" id="GO:0005634">
    <property type="term" value="C:nucleus"/>
    <property type="evidence" value="ECO:0007669"/>
    <property type="project" value="UniProtKB-SubCell"/>
</dbReference>